<evidence type="ECO:0000313" key="2">
    <source>
        <dbReference type="Proteomes" id="UP001174936"/>
    </source>
</evidence>
<dbReference type="EMBL" id="JAULSV010000001">
    <property type="protein sequence ID" value="KAK0657982.1"/>
    <property type="molecule type" value="Genomic_DNA"/>
</dbReference>
<reference evidence="1" key="1">
    <citation type="submission" date="2023-06" db="EMBL/GenBank/DDBJ databases">
        <title>Genome-scale phylogeny and comparative genomics of the fungal order Sordariales.</title>
        <authorList>
            <consortium name="Lawrence Berkeley National Laboratory"/>
            <person name="Hensen N."/>
            <person name="Bonometti L."/>
            <person name="Westerberg I."/>
            <person name="Brannstrom I.O."/>
            <person name="Guillou S."/>
            <person name="Cros-Aarteil S."/>
            <person name="Calhoun S."/>
            <person name="Haridas S."/>
            <person name="Kuo A."/>
            <person name="Mondo S."/>
            <person name="Pangilinan J."/>
            <person name="Riley R."/>
            <person name="Labutti K."/>
            <person name="Andreopoulos B."/>
            <person name="Lipzen A."/>
            <person name="Chen C."/>
            <person name="Yanf M."/>
            <person name="Daum C."/>
            <person name="Ng V."/>
            <person name="Clum A."/>
            <person name="Steindorff A."/>
            <person name="Ohm R."/>
            <person name="Martin F."/>
            <person name="Silar P."/>
            <person name="Natvig D."/>
            <person name="Lalanne C."/>
            <person name="Gautier V."/>
            <person name="Ament-Velasquez S.L."/>
            <person name="Kruys A."/>
            <person name="Hutchinson M.I."/>
            <person name="Powell A.J."/>
            <person name="Barry K."/>
            <person name="Miller A.N."/>
            <person name="Grigoriev I.V."/>
            <person name="Debuchy R."/>
            <person name="Gladieux P."/>
            <person name="Thoren M.H."/>
            <person name="Johannesson H."/>
        </authorList>
    </citation>
    <scope>NUCLEOTIDE SEQUENCE</scope>
    <source>
        <strain evidence="1">SMH2532-1</strain>
    </source>
</reference>
<evidence type="ECO:0000313" key="1">
    <source>
        <dbReference type="EMBL" id="KAK0657982.1"/>
    </source>
</evidence>
<name>A0AA40D159_9PEZI</name>
<dbReference type="AlphaFoldDB" id="A0AA40D159"/>
<accession>A0AA40D159</accession>
<proteinExistence type="predicted"/>
<gene>
    <name evidence="1" type="ORF">B0T16DRAFT_453393</name>
</gene>
<comment type="caution">
    <text evidence="1">The sequence shown here is derived from an EMBL/GenBank/DDBJ whole genome shotgun (WGS) entry which is preliminary data.</text>
</comment>
<dbReference type="Proteomes" id="UP001174936">
    <property type="component" value="Unassembled WGS sequence"/>
</dbReference>
<organism evidence="1 2">
    <name type="scientific">Cercophora newfieldiana</name>
    <dbReference type="NCBI Taxonomy" id="92897"/>
    <lineage>
        <taxon>Eukaryota</taxon>
        <taxon>Fungi</taxon>
        <taxon>Dikarya</taxon>
        <taxon>Ascomycota</taxon>
        <taxon>Pezizomycotina</taxon>
        <taxon>Sordariomycetes</taxon>
        <taxon>Sordariomycetidae</taxon>
        <taxon>Sordariales</taxon>
        <taxon>Lasiosphaeriaceae</taxon>
        <taxon>Cercophora</taxon>
    </lineage>
</organism>
<sequence length="164" mass="17269">MSAAMEYISKRPAAPATPPASTIEYTVALSSPTAPIPFPTPSAPWETRDVSPEDWHVFSEQLRPQATGSAKPAADASGSDAAFRRRANYVAEEWNAEFFKPRGLRVKVVFGDEEKAEVSTKGFGFKVGNTFVGLSTAGQGGVGLKLPGGVLLGVATADKAEGKK</sequence>
<protein>
    <submittedName>
        <fullName evidence="1">Uncharacterized protein</fullName>
    </submittedName>
</protein>
<keyword evidence="2" id="KW-1185">Reference proteome</keyword>